<dbReference type="InterPro" id="IPR036291">
    <property type="entry name" value="NAD(P)-bd_dom_sf"/>
</dbReference>
<dbReference type="PANTHER" id="PTHR24321:SF8">
    <property type="entry name" value="ESTRADIOL 17-BETA-DEHYDROGENASE 8-RELATED"/>
    <property type="match status" value="1"/>
</dbReference>
<sequence length="258" mass="27057">MERERNSFVVNIPISAPPRLDGQIAFVTGAAGGIGSEIVRSFLAAGATVIATDLVEANPFAGEAKVDYHRYDVTSMEATESVVAAVLAKHGRIDSLVLCAGAISNQSLDVASDGEWDRIYKINVMGVVNPLRKIYPLMVEQAYGKIVALGSIAAKIGGVQSGPAYVAAKSAVHGIMKWVAKSGASKGVYANIVAPGPVETPMWEACTDRAPPSPNGNVPLGRYGQPEDIAQGILFLCSPQSNWITGTTLDINGGMLMD</sequence>
<evidence type="ECO:0000313" key="3">
    <source>
        <dbReference type="EMBL" id="WCT75183.1"/>
    </source>
</evidence>
<dbReference type="Gene3D" id="3.40.50.720">
    <property type="entry name" value="NAD(P)-binding Rossmann-like Domain"/>
    <property type="match status" value="1"/>
</dbReference>
<proteinExistence type="inferred from homology"/>
<organism evidence="3 4">
    <name type="scientific">Sphingomonas naphthae</name>
    <dbReference type="NCBI Taxonomy" id="1813468"/>
    <lineage>
        <taxon>Bacteria</taxon>
        <taxon>Pseudomonadati</taxon>
        <taxon>Pseudomonadota</taxon>
        <taxon>Alphaproteobacteria</taxon>
        <taxon>Sphingomonadales</taxon>
        <taxon>Sphingomonadaceae</taxon>
        <taxon>Sphingomonas</taxon>
    </lineage>
</organism>
<dbReference type="Pfam" id="PF13561">
    <property type="entry name" value="adh_short_C2"/>
    <property type="match status" value="1"/>
</dbReference>
<evidence type="ECO:0000256" key="2">
    <source>
        <dbReference type="ARBA" id="ARBA00023002"/>
    </source>
</evidence>
<keyword evidence="4" id="KW-1185">Reference proteome</keyword>
<comment type="similarity">
    <text evidence="1">Belongs to the short-chain dehydrogenases/reductases (SDR) family.</text>
</comment>
<protein>
    <submittedName>
        <fullName evidence="3">SDR family oxidoreductase</fullName>
    </submittedName>
</protein>
<dbReference type="PROSITE" id="PS00061">
    <property type="entry name" value="ADH_SHORT"/>
    <property type="match status" value="1"/>
</dbReference>
<gene>
    <name evidence="3" type="ORF">PQ455_08185</name>
</gene>
<dbReference type="EMBL" id="CP117411">
    <property type="protein sequence ID" value="WCT75183.1"/>
    <property type="molecule type" value="Genomic_DNA"/>
</dbReference>
<dbReference type="SUPFAM" id="SSF51735">
    <property type="entry name" value="NAD(P)-binding Rossmann-fold domains"/>
    <property type="match status" value="1"/>
</dbReference>
<dbReference type="Proteomes" id="UP001220395">
    <property type="component" value="Chromosome"/>
</dbReference>
<accession>A0ABY7TPL5</accession>
<dbReference type="PRINTS" id="PR00081">
    <property type="entry name" value="GDHRDH"/>
</dbReference>
<dbReference type="InterPro" id="IPR002347">
    <property type="entry name" value="SDR_fam"/>
</dbReference>
<dbReference type="InterPro" id="IPR020904">
    <property type="entry name" value="Sc_DH/Rdtase_CS"/>
</dbReference>
<dbReference type="PANTHER" id="PTHR24321">
    <property type="entry name" value="DEHYDROGENASES, SHORT CHAIN"/>
    <property type="match status" value="1"/>
</dbReference>
<keyword evidence="2" id="KW-0560">Oxidoreductase</keyword>
<name>A0ABY7TPL5_9SPHN</name>
<evidence type="ECO:0000313" key="4">
    <source>
        <dbReference type="Proteomes" id="UP001220395"/>
    </source>
</evidence>
<dbReference type="RefSeq" id="WP_273690801.1">
    <property type="nucleotide sequence ID" value="NZ_CP117411.1"/>
</dbReference>
<reference evidence="3 4" key="1">
    <citation type="submission" date="2023-02" db="EMBL/GenBank/DDBJ databases">
        <title>Genome sequence of Sphingomonas naphthae.</title>
        <authorList>
            <person name="Kim S."/>
            <person name="Heo J."/>
            <person name="Kwon S.-W."/>
        </authorList>
    </citation>
    <scope>NUCLEOTIDE SEQUENCE [LARGE SCALE GENOMIC DNA]</scope>
    <source>
        <strain evidence="3 4">KACC 18716</strain>
    </source>
</reference>
<evidence type="ECO:0000256" key="1">
    <source>
        <dbReference type="ARBA" id="ARBA00006484"/>
    </source>
</evidence>